<keyword evidence="6 8" id="KW-0472">Membrane</keyword>
<feature type="transmembrane region" description="Helical" evidence="8">
    <location>
        <begin position="267"/>
        <end position="290"/>
    </location>
</feature>
<name>A0A9W6RV52_9ACTN</name>
<feature type="region of interest" description="Disordered" evidence="7">
    <location>
        <begin position="465"/>
        <end position="489"/>
    </location>
</feature>
<reference evidence="10" key="1">
    <citation type="submission" date="2023-03" db="EMBL/GenBank/DDBJ databases">
        <title>Actinoallomurus iriomotensis NBRC 103681.</title>
        <authorList>
            <person name="Ichikawa N."/>
            <person name="Sato H."/>
            <person name="Tonouchi N."/>
        </authorList>
    </citation>
    <scope>NUCLEOTIDE SEQUENCE</scope>
    <source>
        <strain evidence="10">NBRC 103681</strain>
    </source>
</reference>
<feature type="transmembrane region" description="Helical" evidence="8">
    <location>
        <begin position="102"/>
        <end position="127"/>
    </location>
</feature>
<feature type="domain" description="Major facilitator superfamily (MFS) profile" evidence="9">
    <location>
        <begin position="11"/>
        <end position="465"/>
    </location>
</feature>
<dbReference type="InterPro" id="IPR004638">
    <property type="entry name" value="EmrB-like"/>
</dbReference>
<dbReference type="GO" id="GO:0005886">
    <property type="term" value="C:plasma membrane"/>
    <property type="evidence" value="ECO:0007669"/>
    <property type="project" value="UniProtKB-SubCell"/>
</dbReference>
<feature type="transmembrane region" description="Helical" evidence="8">
    <location>
        <begin position="229"/>
        <end position="246"/>
    </location>
</feature>
<keyword evidence="4 8" id="KW-0812">Transmembrane</keyword>
<evidence type="ECO:0000259" key="9">
    <source>
        <dbReference type="PROSITE" id="PS50850"/>
    </source>
</evidence>
<dbReference type="Proteomes" id="UP001165135">
    <property type="component" value="Unassembled WGS sequence"/>
</dbReference>
<evidence type="ECO:0000256" key="5">
    <source>
        <dbReference type="ARBA" id="ARBA00022989"/>
    </source>
</evidence>
<dbReference type="InterPro" id="IPR020846">
    <property type="entry name" value="MFS_dom"/>
</dbReference>
<feature type="transmembrane region" description="Helical" evidence="8">
    <location>
        <begin position="302"/>
        <end position="321"/>
    </location>
</feature>
<comment type="subcellular location">
    <subcellularLocation>
        <location evidence="1">Cell membrane</location>
        <topology evidence="1">Multi-pass membrane protein</topology>
    </subcellularLocation>
</comment>
<proteinExistence type="predicted"/>
<evidence type="ECO:0000313" key="10">
    <source>
        <dbReference type="EMBL" id="GLY80470.1"/>
    </source>
</evidence>
<dbReference type="InterPro" id="IPR036259">
    <property type="entry name" value="MFS_trans_sf"/>
</dbReference>
<dbReference type="CDD" id="cd17321">
    <property type="entry name" value="MFS_MMR_MDR_like"/>
    <property type="match status" value="1"/>
</dbReference>
<dbReference type="Gene3D" id="1.20.1250.20">
    <property type="entry name" value="MFS general substrate transporter like domains"/>
    <property type="match status" value="1"/>
</dbReference>
<evidence type="ECO:0000313" key="11">
    <source>
        <dbReference type="Proteomes" id="UP001165135"/>
    </source>
</evidence>
<feature type="transmembrane region" description="Helical" evidence="8">
    <location>
        <begin position="396"/>
        <end position="417"/>
    </location>
</feature>
<feature type="transmembrane region" description="Helical" evidence="8">
    <location>
        <begin position="364"/>
        <end position="384"/>
    </location>
</feature>
<feature type="transmembrane region" description="Helical" evidence="8">
    <location>
        <begin position="437"/>
        <end position="458"/>
    </location>
</feature>
<sequence length="489" mass="49264">MTTSNRARWLALAVVCAGSLMNVLDTTIVGVALPAIQHDLGFSQASLAWVVNAYLLTYGGFLVLGGRLGDLFGHRRLFAAAVGVFTLASLACGLAPGQGFLLAARAVQGLAGAIASAVALSLVVSLFPEPRERAKAMGLFGLINAGGGSIGVLAGGVLTGLLSWQWIFWVNVPIGAAVLLASLRVLPTGPARQRGRLDVVGAALVTAGMLLAVYAINGAGQTGWTSSRTIGLLAAVAVLLAAFVAVESRTAAPLVPLRLLRQRNLTAAGVIGLLWTAAMFANFFLTTLYLQQVLGYSALQTGLAFLPSNLLMAGVSAGASARLVARFGTRPPLVAGFLLVAAGLALLGHAPVAGHFAVDVLPGGILLGAGAGTAMSPLLLAAIGDLSPDESGLASGIVNTSIMLGGALGLAVLANVATGRTDRLTAAGHPHLDALTSGYHAAYLTAAACAALAALLAARWLRPGATPGNPAPTPTARPALATTSRRSSP</sequence>
<protein>
    <submittedName>
        <fullName evidence="10">MFS transporter</fullName>
    </submittedName>
</protein>
<dbReference type="PROSITE" id="PS50850">
    <property type="entry name" value="MFS"/>
    <property type="match status" value="1"/>
</dbReference>
<dbReference type="EMBL" id="BSTJ01000014">
    <property type="protein sequence ID" value="GLY80470.1"/>
    <property type="molecule type" value="Genomic_DNA"/>
</dbReference>
<comment type="caution">
    <text evidence="10">The sequence shown here is derived from an EMBL/GenBank/DDBJ whole genome shotgun (WGS) entry which is preliminary data.</text>
</comment>
<keyword evidence="5 8" id="KW-1133">Transmembrane helix</keyword>
<feature type="transmembrane region" description="Helical" evidence="8">
    <location>
        <begin position="333"/>
        <end position="352"/>
    </location>
</feature>
<evidence type="ECO:0000256" key="3">
    <source>
        <dbReference type="ARBA" id="ARBA00022475"/>
    </source>
</evidence>
<dbReference type="RefSeq" id="WP_285633438.1">
    <property type="nucleotide sequence ID" value="NZ_BSTJ01000014.1"/>
</dbReference>
<feature type="transmembrane region" description="Helical" evidence="8">
    <location>
        <begin position="139"/>
        <end position="160"/>
    </location>
</feature>
<dbReference type="GO" id="GO:0022857">
    <property type="term" value="F:transmembrane transporter activity"/>
    <property type="evidence" value="ECO:0007669"/>
    <property type="project" value="InterPro"/>
</dbReference>
<dbReference type="Pfam" id="PF07690">
    <property type="entry name" value="MFS_1"/>
    <property type="match status" value="1"/>
</dbReference>
<evidence type="ECO:0000256" key="1">
    <source>
        <dbReference type="ARBA" id="ARBA00004651"/>
    </source>
</evidence>
<dbReference type="NCBIfam" id="TIGR00711">
    <property type="entry name" value="efflux_EmrB"/>
    <property type="match status" value="1"/>
</dbReference>
<keyword evidence="2" id="KW-0813">Transport</keyword>
<feature type="transmembrane region" description="Helical" evidence="8">
    <location>
        <begin position="199"/>
        <end position="217"/>
    </location>
</feature>
<evidence type="ECO:0000256" key="6">
    <source>
        <dbReference type="ARBA" id="ARBA00023136"/>
    </source>
</evidence>
<dbReference type="PANTHER" id="PTHR42718">
    <property type="entry name" value="MAJOR FACILITATOR SUPERFAMILY MULTIDRUG TRANSPORTER MFSC"/>
    <property type="match status" value="1"/>
</dbReference>
<dbReference type="AlphaFoldDB" id="A0A9W6RV52"/>
<evidence type="ECO:0000256" key="2">
    <source>
        <dbReference type="ARBA" id="ARBA00022448"/>
    </source>
</evidence>
<evidence type="ECO:0000256" key="7">
    <source>
        <dbReference type="SAM" id="MobiDB-lite"/>
    </source>
</evidence>
<keyword evidence="3" id="KW-1003">Cell membrane</keyword>
<dbReference type="Gene3D" id="1.20.1720.10">
    <property type="entry name" value="Multidrug resistance protein D"/>
    <property type="match status" value="1"/>
</dbReference>
<dbReference type="PANTHER" id="PTHR42718:SF46">
    <property type="entry name" value="BLR6921 PROTEIN"/>
    <property type="match status" value="1"/>
</dbReference>
<dbReference type="SUPFAM" id="SSF103473">
    <property type="entry name" value="MFS general substrate transporter"/>
    <property type="match status" value="1"/>
</dbReference>
<accession>A0A9W6RV52</accession>
<evidence type="ECO:0000256" key="8">
    <source>
        <dbReference type="SAM" id="Phobius"/>
    </source>
</evidence>
<gene>
    <name evidence="10" type="ORF">Airi01_087370</name>
</gene>
<feature type="transmembrane region" description="Helical" evidence="8">
    <location>
        <begin position="46"/>
        <end position="65"/>
    </location>
</feature>
<evidence type="ECO:0000256" key="4">
    <source>
        <dbReference type="ARBA" id="ARBA00022692"/>
    </source>
</evidence>
<feature type="transmembrane region" description="Helical" evidence="8">
    <location>
        <begin position="166"/>
        <end position="187"/>
    </location>
</feature>
<dbReference type="InterPro" id="IPR011701">
    <property type="entry name" value="MFS"/>
</dbReference>
<feature type="transmembrane region" description="Helical" evidence="8">
    <location>
        <begin position="77"/>
        <end position="96"/>
    </location>
</feature>
<organism evidence="10 11">
    <name type="scientific">Actinoallomurus iriomotensis</name>
    <dbReference type="NCBI Taxonomy" id="478107"/>
    <lineage>
        <taxon>Bacteria</taxon>
        <taxon>Bacillati</taxon>
        <taxon>Actinomycetota</taxon>
        <taxon>Actinomycetes</taxon>
        <taxon>Streptosporangiales</taxon>
        <taxon>Thermomonosporaceae</taxon>
        <taxon>Actinoallomurus</taxon>
    </lineage>
</organism>